<organism evidence="3 4">
    <name type="scientific">Anaerobium acetethylicum</name>
    <dbReference type="NCBI Taxonomy" id="1619234"/>
    <lineage>
        <taxon>Bacteria</taxon>
        <taxon>Bacillati</taxon>
        <taxon>Bacillota</taxon>
        <taxon>Clostridia</taxon>
        <taxon>Lachnospirales</taxon>
        <taxon>Lachnospiraceae</taxon>
        <taxon>Anaerobium</taxon>
    </lineage>
</organism>
<dbReference type="AlphaFoldDB" id="A0A1D3TR95"/>
<evidence type="ECO:0000313" key="4">
    <source>
        <dbReference type="Proteomes" id="UP000199315"/>
    </source>
</evidence>
<dbReference type="Proteomes" id="UP000199315">
    <property type="component" value="Unassembled WGS sequence"/>
</dbReference>
<feature type="compositionally biased region" description="Low complexity" evidence="1">
    <location>
        <begin position="54"/>
        <end position="68"/>
    </location>
</feature>
<dbReference type="InterPro" id="IPR009739">
    <property type="entry name" value="LprI-like_N"/>
</dbReference>
<accession>A0A1D3TR95</accession>
<dbReference type="OrthoDB" id="9791853at2"/>
<dbReference type="EMBL" id="FMKA01000004">
    <property type="protein sequence ID" value="SCP96199.1"/>
    <property type="molecule type" value="Genomic_DNA"/>
</dbReference>
<keyword evidence="4" id="KW-1185">Reference proteome</keyword>
<dbReference type="Gene3D" id="1.20.1270.180">
    <property type="match status" value="1"/>
</dbReference>
<dbReference type="PANTHER" id="PTHR39176">
    <property type="entry name" value="PERIPLASMIC PROTEIN-RELATED"/>
    <property type="match status" value="1"/>
</dbReference>
<dbReference type="Pfam" id="PF07007">
    <property type="entry name" value="LprI"/>
    <property type="match status" value="1"/>
</dbReference>
<dbReference type="PANTHER" id="PTHR39176:SF1">
    <property type="entry name" value="PERIPLASMIC PROTEIN"/>
    <property type="match status" value="1"/>
</dbReference>
<proteinExistence type="predicted"/>
<protein>
    <recommendedName>
        <fullName evidence="2">Lysozyme inhibitor LprI-like N-terminal domain-containing protein</fullName>
    </recommendedName>
</protein>
<feature type="domain" description="Lysozyme inhibitor LprI-like N-terminal" evidence="2">
    <location>
        <begin position="260"/>
        <end position="345"/>
    </location>
</feature>
<reference evidence="3 4" key="1">
    <citation type="submission" date="2016-09" db="EMBL/GenBank/DDBJ databases">
        <authorList>
            <person name="Capua I."/>
            <person name="De Benedictis P."/>
            <person name="Joannis T."/>
            <person name="Lombin L.H."/>
            <person name="Cattoli G."/>
        </authorList>
    </citation>
    <scope>NUCLEOTIDE SEQUENCE [LARGE SCALE GENOMIC DNA]</scope>
    <source>
        <strain evidence="3 4">GluBS11</strain>
    </source>
</reference>
<dbReference type="PROSITE" id="PS51257">
    <property type="entry name" value="PROKAR_LIPOPROTEIN"/>
    <property type="match status" value="1"/>
</dbReference>
<feature type="region of interest" description="Disordered" evidence="1">
    <location>
        <begin position="24"/>
        <end position="68"/>
    </location>
</feature>
<gene>
    <name evidence="3" type="ORF">SAMN05421730_10044</name>
</gene>
<name>A0A1D3TR95_9FIRM</name>
<dbReference type="RefSeq" id="WP_091231184.1">
    <property type="nucleotide sequence ID" value="NZ_FMKA01000004.1"/>
</dbReference>
<evidence type="ECO:0000256" key="1">
    <source>
        <dbReference type="SAM" id="MobiDB-lite"/>
    </source>
</evidence>
<evidence type="ECO:0000259" key="2">
    <source>
        <dbReference type="Pfam" id="PF07007"/>
    </source>
</evidence>
<sequence>MKKNIITPILAVIIALSLCGCGKKESEKPNHTTTVETEITSEAESSEEKEEAQPETAEQPETTETTEETFSFAELAALQFCFSSGAGGWATMLTINEDGSFSGEYHDGEMGLVSDDYPKGTVYRCDFSGQFTQPVKVNEYTYSIQIREMNYEEVAGKEEIIDGVLFCYSDVYGLEGAENILIYLPGAPLAELPEEFRGWVGYYDLSDTTDTELPFYALNNEAQQLGFSSYDIIESLKEVMTYTEDRAAFLENSIENDLLTQFEYNETTKELYDLWDAALNNAWSVLKQTKDEETMRLLTLEEREWIARKEEAVTEAGAEYEGGSMQPMVMNMKAAEMTKARVYELINWYLTP</sequence>
<feature type="compositionally biased region" description="Acidic residues" evidence="1">
    <location>
        <begin position="39"/>
        <end position="50"/>
    </location>
</feature>
<evidence type="ECO:0000313" key="3">
    <source>
        <dbReference type="EMBL" id="SCP96199.1"/>
    </source>
</evidence>